<evidence type="ECO:0000313" key="2">
    <source>
        <dbReference type="Proteomes" id="UP000184513"/>
    </source>
</evidence>
<dbReference type="AlphaFoldDB" id="A0A1M7NJN3"/>
<keyword evidence="2" id="KW-1185">Reference proteome</keyword>
<dbReference type="STRING" id="388280.SAMN04488057_105379"/>
<reference evidence="1 2" key="1">
    <citation type="submission" date="2016-11" db="EMBL/GenBank/DDBJ databases">
        <authorList>
            <person name="Jaros S."/>
            <person name="Januszkiewicz K."/>
            <person name="Wedrychowicz H."/>
        </authorList>
    </citation>
    <scope>NUCLEOTIDE SEQUENCE [LARGE SCALE GENOMIC DNA]</scope>
    <source>
        <strain evidence="1 2">CGMCC 1.6102</strain>
    </source>
</reference>
<name>A0A1M7NJN3_9BACT</name>
<evidence type="ECO:0000313" key="1">
    <source>
        <dbReference type="EMBL" id="SHN03903.1"/>
    </source>
</evidence>
<protein>
    <submittedName>
        <fullName evidence="1">Uncharacterized protein</fullName>
    </submittedName>
</protein>
<organism evidence="1 2">
    <name type="scientific">Cyclobacterium lianum</name>
    <dbReference type="NCBI Taxonomy" id="388280"/>
    <lineage>
        <taxon>Bacteria</taxon>
        <taxon>Pseudomonadati</taxon>
        <taxon>Bacteroidota</taxon>
        <taxon>Cytophagia</taxon>
        <taxon>Cytophagales</taxon>
        <taxon>Cyclobacteriaceae</taxon>
        <taxon>Cyclobacterium</taxon>
    </lineage>
</organism>
<gene>
    <name evidence="1" type="ORF">SAMN04488057_105379</name>
</gene>
<dbReference type="EMBL" id="FRCY01000005">
    <property type="protein sequence ID" value="SHN03903.1"/>
    <property type="molecule type" value="Genomic_DNA"/>
</dbReference>
<proteinExistence type="predicted"/>
<accession>A0A1M7NJN3</accession>
<dbReference type="Proteomes" id="UP000184513">
    <property type="component" value="Unassembled WGS sequence"/>
</dbReference>
<sequence>MHRVKPCDIEPVSRSLALQGRNILFNRYARFEKISSPLDYLAHFVISYHTAFFVFLI</sequence>